<accession>A0A699I4Y0</accession>
<feature type="compositionally biased region" description="Basic and acidic residues" evidence="1">
    <location>
        <begin position="111"/>
        <end position="126"/>
    </location>
</feature>
<reference evidence="2" key="1">
    <citation type="journal article" date="2019" name="Sci. Rep.">
        <title>Draft genome of Tanacetum cinerariifolium, the natural source of mosquito coil.</title>
        <authorList>
            <person name="Yamashiro T."/>
            <person name="Shiraishi A."/>
            <person name="Satake H."/>
            <person name="Nakayama K."/>
        </authorList>
    </citation>
    <scope>NUCLEOTIDE SEQUENCE</scope>
</reference>
<name>A0A699I4Y0_TANCI</name>
<feature type="region of interest" description="Disordered" evidence="1">
    <location>
        <begin position="90"/>
        <end position="126"/>
    </location>
</feature>
<gene>
    <name evidence="2" type="ORF">Tci_493409</name>
</gene>
<sequence length="154" mass="17139">GLVAEAYEWDKEKVSSDDNEMVEVKVLMALADDEIVNVTDSSVTDYDSAKESSSLYSTPLLLLEKLAGVEPVLDTIPSLLKKVTKALNRPPKTTHQLEGEQVKKDKGKKALSHEEGKEEESKSDLIEEEIKNQKKIEQTVKVDVAKDEVKQGKE</sequence>
<dbReference type="AlphaFoldDB" id="A0A699I4Y0"/>
<proteinExistence type="predicted"/>
<protein>
    <submittedName>
        <fullName evidence="2">Uncharacterized protein</fullName>
    </submittedName>
</protein>
<comment type="caution">
    <text evidence="2">The sequence shown here is derived from an EMBL/GenBank/DDBJ whole genome shotgun (WGS) entry which is preliminary data.</text>
</comment>
<organism evidence="2">
    <name type="scientific">Tanacetum cinerariifolium</name>
    <name type="common">Dalmatian daisy</name>
    <name type="synonym">Chrysanthemum cinerariifolium</name>
    <dbReference type="NCBI Taxonomy" id="118510"/>
    <lineage>
        <taxon>Eukaryota</taxon>
        <taxon>Viridiplantae</taxon>
        <taxon>Streptophyta</taxon>
        <taxon>Embryophyta</taxon>
        <taxon>Tracheophyta</taxon>
        <taxon>Spermatophyta</taxon>
        <taxon>Magnoliopsida</taxon>
        <taxon>eudicotyledons</taxon>
        <taxon>Gunneridae</taxon>
        <taxon>Pentapetalae</taxon>
        <taxon>asterids</taxon>
        <taxon>campanulids</taxon>
        <taxon>Asterales</taxon>
        <taxon>Asteraceae</taxon>
        <taxon>Asteroideae</taxon>
        <taxon>Anthemideae</taxon>
        <taxon>Anthemidinae</taxon>
        <taxon>Tanacetum</taxon>
    </lineage>
</organism>
<evidence type="ECO:0000256" key="1">
    <source>
        <dbReference type="SAM" id="MobiDB-lite"/>
    </source>
</evidence>
<dbReference type="EMBL" id="BKCJ010253149">
    <property type="protein sequence ID" value="GEZ21436.1"/>
    <property type="molecule type" value="Genomic_DNA"/>
</dbReference>
<evidence type="ECO:0000313" key="2">
    <source>
        <dbReference type="EMBL" id="GEZ21436.1"/>
    </source>
</evidence>
<feature type="compositionally biased region" description="Basic and acidic residues" evidence="1">
    <location>
        <begin position="95"/>
        <end position="104"/>
    </location>
</feature>
<feature type="non-terminal residue" evidence="2">
    <location>
        <position position="1"/>
    </location>
</feature>